<dbReference type="SMART" id="SM00320">
    <property type="entry name" value="WD40"/>
    <property type="match status" value="4"/>
</dbReference>
<evidence type="ECO:0008006" key="6">
    <source>
        <dbReference type="Google" id="ProtNLM"/>
    </source>
</evidence>
<proteinExistence type="predicted"/>
<reference evidence="5" key="1">
    <citation type="submission" date="2021-01" db="EMBL/GenBank/DDBJ databases">
        <authorList>
            <person name="Corre E."/>
            <person name="Pelletier E."/>
            <person name="Niang G."/>
            <person name="Scheremetjew M."/>
            <person name="Finn R."/>
            <person name="Kale V."/>
            <person name="Holt S."/>
            <person name="Cochrane G."/>
            <person name="Meng A."/>
            <person name="Brown T."/>
            <person name="Cohen L."/>
        </authorList>
    </citation>
    <scope>NUCLEOTIDE SEQUENCE</scope>
    <source>
        <strain evidence="5">SL-175</strain>
    </source>
</reference>
<keyword evidence="2" id="KW-0677">Repeat</keyword>
<feature type="repeat" description="WD" evidence="3">
    <location>
        <begin position="247"/>
        <end position="281"/>
    </location>
</feature>
<dbReference type="PRINTS" id="PR00320">
    <property type="entry name" value="GPROTEINBRPT"/>
</dbReference>
<gene>
    <name evidence="5" type="ORF">MANT1106_LOCUS11902</name>
</gene>
<feature type="repeat" description="WD" evidence="3">
    <location>
        <begin position="67"/>
        <end position="108"/>
    </location>
</feature>
<feature type="region of interest" description="Disordered" evidence="4">
    <location>
        <begin position="1"/>
        <end position="23"/>
    </location>
</feature>
<dbReference type="FunFam" id="2.130.10.10:FF:000190">
    <property type="entry name" value="Nuclear pore complex subunit"/>
    <property type="match status" value="1"/>
</dbReference>
<evidence type="ECO:0000256" key="2">
    <source>
        <dbReference type="ARBA" id="ARBA00022737"/>
    </source>
</evidence>
<dbReference type="SUPFAM" id="SSF50978">
    <property type="entry name" value="WD40 repeat-like"/>
    <property type="match status" value="1"/>
</dbReference>
<evidence type="ECO:0000256" key="3">
    <source>
        <dbReference type="PROSITE-ProRule" id="PRU00221"/>
    </source>
</evidence>
<evidence type="ECO:0000256" key="4">
    <source>
        <dbReference type="SAM" id="MobiDB-lite"/>
    </source>
</evidence>
<sequence length="352" mass="38065">MAQFGGAQMGGGGANPNNDFAVANPPSDGISSLSWSPTSNFLVATSWDCDVLCYEVDQYGAAVPKASIKHDAPVLCSAWSADGAAVFSGGCDNQVKKWDLATNQPTQVAGHDAPIRHLAWIQEVNLLVTGSWDKTLKYWDTRQASPALTVALPERCYAMSCVHPLLVVATAERHILVYNLSNPQVPFKTVQSPLKYQTRTVAAFPDRGGYLVGSIEGRVAVNHVEDSLAAKNFTFKCHRENTDIYSVNDIKFHPVHGTFVTCGSDGVFNFWDKDSKQRLKQMGKCAAPITCGGFNHDGKILAYAVSYDWSKGGSDPAASSGRNDIYLHAVKDEEVKPRPAANPSANSRGGRR</sequence>
<accession>A0A7S0SLJ8</accession>
<dbReference type="InterPro" id="IPR001680">
    <property type="entry name" value="WD40_rpt"/>
</dbReference>
<dbReference type="InterPro" id="IPR020472">
    <property type="entry name" value="WD40_PAC1"/>
</dbReference>
<organism evidence="5">
    <name type="scientific">Mantoniella antarctica</name>
    <dbReference type="NCBI Taxonomy" id="81844"/>
    <lineage>
        <taxon>Eukaryota</taxon>
        <taxon>Viridiplantae</taxon>
        <taxon>Chlorophyta</taxon>
        <taxon>Mamiellophyceae</taxon>
        <taxon>Mamiellales</taxon>
        <taxon>Mamiellaceae</taxon>
        <taxon>Mantoniella</taxon>
    </lineage>
</organism>
<dbReference type="InterPro" id="IPR036322">
    <property type="entry name" value="WD40_repeat_dom_sf"/>
</dbReference>
<dbReference type="AlphaFoldDB" id="A0A7S0SLJ8"/>
<feature type="compositionally biased region" description="Polar residues" evidence="4">
    <location>
        <begin position="343"/>
        <end position="352"/>
    </location>
</feature>
<dbReference type="PROSITE" id="PS50082">
    <property type="entry name" value="WD_REPEATS_2"/>
    <property type="match status" value="3"/>
</dbReference>
<feature type="repeat" description="WD" evidence="3">
    <location>
        <begin position="108"/>
        <end position="149"/>
    </location>
</feature>
<name>A0A7S0SLJ8_9CHLO</name>
<evidence type="ECO:0000313" key="5">
    <source>
        <dbReference type="EMBL" id="CAD8709219.1"/>
    </source>
</evidence>
<keyword evidence="1 3" id="KW-0853">WD repeat</keyword>
<feature type="region of interest" description="Disordered" evidence="4">
    <location>
        <begin position="328"/>
        <end position="352"/>
    </location>
</feature>
<dbReference type="Pfam" id="PF00400">
    <property type="entry name" value="WD40"/>
    <property type="match status" value="4"/>
</dbReference>
<protein>
    <recommendedName>
        <fullName evidence="6">Anaphase-promoting complex subunit 4 WD40 domain-containing protein</fullName>
    </recommendedName>
</protein>
<dbReference type="InterPro" id="IPR015943">
    <property type="entry name" value="WD40/YVTN_repeat-like_dom_sf"/>
</dbReference>
<dbReference type="PROSITE" id="PS50294">
    <property type="entry name" value="WD_REPEATS_REGION"/>
    <property type="match status" value="2"/>
</dbReference>
<dbReference type="Gene3D" id="2.130.10.10">
    <property type="entry name" value="YVTN repeat-like/Quinoprotein amine dehydrogenase"/>
    <property type="match status" value="1"/>
</dbReference>
<evidence type="ECO:0000256" key="1">
    <source>
        <dbReference type="ARBA" id="ARBA00022574"/>
    </source>
</evidence>
<dbReference type="EMBL" id="HBFC01019845">
    <property type="protein sequence ID" value="CAD8709219.1"/>
    <property type="molecule type" value="Transcribed_RNA"/>
</dbReference>
<dbReference type="PANTHER" id="PTHR10971">
    <property type="entry name" value="MRNA EXPORT FACTOR AND BUB3"/>
    <property type="match status" value="1"/>
</dbReference>